<feature type="signal peptide" evidence="3">
    <location>
        <begin position="1"/>
        <end position="21"/>
    </location>
</feature>
<dbReference type="Proteomes" id="UP000694564">
    <property type="component" value="Chromosome 2"/>
</dbReference>
<evidence type="ECO:0000256" key="3">
    <source>
        <dbReference type="SAM" id="SignalP"/>
    </source>
</evidence>
<dbReference type="GO" id="GO:0019226">
    <property type="term" value="P:transmission of nerve impulse"/>
    <property type="evidence" value="ECO:0007669"/>
    <property type="project" value="Ensembl"/>
</dbReference>
<organism evidence="5 6">
    <name type="scientific">Sciurus vulgaris</name>
    <name type="common">Eurasian red squirrel</name>
    <dbReference type="NCBI Taxonomy" id="55149"/>
    <lineage>
        <taxon>Eukaryota</taxon>
        <taxon>Metazoa</taxon>
        <taxon>Chordata</taxon>
        <taxon>Craniata</taxon>
        <taxon>Vertebrata</taxon>
        <taxon>Euteleostomi</taxon>
        <taxon>Mammalia</taxon>
        <taxon>Eutheria</taxon>
        <taxon>Euarchontoglires</taxon>
        <taxon>Glires</taxon>
        <taxon>Rodentia</taxon>
        <taxon>Sciuromorpha</taxon>
        <taxon>Sciuridae</taxon>
        <taxon>Sciurinae</taxon>
        <taxon>Sciurini</taxon>
        <taxon>Sciurus</taxon>
    </lineage>
</organism>
<sequence>MGFRDWRTPLLLLVALVLAAAFGRIERWEGFQNVSMSKKNMNSTLSFFIDSYNNASNDTYLFRVRKLIQSQMQLTTGVEYLLTVKISRTKCKRNATKKTDCPLQKKKLKKSLICQSLIYTVPWVKHYRLWNNSCLEDELSYKDP</sequence>
<gene>
    <name evidence="5" type="primary">CSTL1</name>
</gene>
<evidence type="ECO:0000259" key="4">
    <source>
        <dbReference type="SMART" id="SM00043"/>
    </source>
</evidence>
<dbReference type="GeneTree" id="ENSGT00900000141212"/>
<dbReference type="SMART" id="SM00043">
    <property type="entry name" value="CY"/>
    <property type="match status" value="1"/>
</dbReference>
<evidence type="ECO:0000256" key="2">
    <source>
        <dbReference type="ARBA" id="ARBA00023157"/>
    </source>
</evidence>
<dbReference type="GO" id="GO:0038003">
    <property type="term" value="P:G protein-coupled opioid receptor signaling pathway"/>
    <property type="evidence" value="ECO:0007669"/>
    <property type="project" value="Ensembl"/>
</dbReference>
<proteinExistence type="inferred from homology"/>
<accession>A0A8D2ABY8</accession>
<dbReference type="InterPro" id="IPR046350">
    <property type="entry name" value="Cystatin_sf"/>
</dbReference>
<dbReference type="PANTHER" id="PTHR47887">
    <property type="entry name" value="CYSTATIN-LIKE 1"/>
    <property type="match status" value="1"/>
</dbReference>
<evidence type="ECO:0000313" key="5">
    <source>
        <dbReference type="Ensembl" id="ENSSVLP00005000159.1"/>
    </source>
</evidence>
<dbReference type="GO" id="GO:0008234">
    <property type="term" value="F:cysteine-type peptidase activity"/>
    <property type="evidence" value="ECO:0007669"/>
    <property type="project" value="Ensembl"/>
</dbReference>
<dbReference type="InterPro" id="IPR000010">
    <property type="entry name" value="Cystatin_dom"/>
</dbReference>
<keyword evidence="3" id="KW-0732">Signal</keyword>
<dbReference type="Pfam" id="PF00031">
    <property type="entry name" value="Cystatin"/>
    <property type="match status" value="1"/>
</dbReference>
<feature type="chain" id="PRO_5034135292" evidence="3">
    <location>
        <begin position="22"/>
        <end position="144"/>
    </location>
</feature>
<feature type="domain" description="Cystatin" evidence="4">
    <location>
        <begin position="26"/>
        <end position="135"/>
    </location>
</feature>
<dbReference type="SUPFAM" id="SSF54403">
    <property type="entry name" value="Cystatin/monellin"/>
    <property type="match status" value="1"/>
</dbReference>
<keyword evidence="6" id="KW-1185">Reference proteome</keyword>
<dbReference type="InterPro" id="IPR042921">
    <property type="entry name" value="CSTL1"/>
</dbReference>
<dbReference type="Ensembl" id="ENSSVLT00005000194.1">
    <property type="protein sequence ID" value="ENSSVLP00005000159.1"/>
    <property type="gene ID" value="ENSSVLG00005000168.1"/>
</dbReference>
<dbReference type="GO" id="GO:0140448">
    <property type="term" value="P:signaling receptor ligand precursor processing"/>
    <property type="evidence" value="ECO:0007669"/>
    <property type="project" value="Ensembl"/>
</dbReference>
<reference evidence="5" key="2">
    <citation type="submission" date="2025-09" db="UniProtKB">
        <authorList>
            <consortium name="Ensembl"/>
        </authorList>
    </citation>
    <scope>IDENTIFICATION</scope>
</reference>
<dbReference type="PANTHER" id="PTHR47887:SF1">
    <property type="entry name" value="CYSTATIN-LIKE 1"/>
    <property type="match status" value="1"/>
</dbReference>
<comment type="similarity">
    <text evidence="1">Belongs to the cystatin family.</text>
</comment>
<reference evidence="5" key="1">
    <citation type="submission" date="2025-08" db="UniProtKB">
        <authorList>
            <consortium name="Ensembl"/>
        </authorList>
    </citation>
    <scope>IDENTIFICATION</scope>
</reference>
<dbReference type="FunFam" id="3.10.450.10:FF:000004">
    <property type="entry name" value="Cystatin C"/>
    <property type="match status" value="1"/>
</dbReference>
<dbReference type="CDD" id="cd00042">
    <property type="entry name" value="CY"/>
    <property type="match status" value="1"/>
</dbReference>
<dbReference type="AlphaFoldDB" id="A0A8D2ABY8"/>
<protein>
    <submittedName>
        <fullName evidence="5">Cystatin like 1</fullName>
    </submittedName>
</protein>
<dbReference type="GO" id="GO:0004869">
    <property type="term" value="F:cysteine-type endopeptidase inhibitor activity"/>
    <property type="evidence" value="ECO:0007669"/>
    <property type="project" value="InterPro"/>
</dbReference>
<dbReference type="OrthoDB" id="1908104at2759"/>
<evidence type="ECO:0000256" key="1">
    <source>
        <dbReference type="ARBA" id="ARBA00009403"/>
    </source>
</evidence>
<keyword evidence="2" id="KW-1015">Disulfide bond</keyword>
<evidence type="ECO:0000313" key="6">
    <source>
        <dbReference type="Proteomes" id="UP000694564"/>
    </source>
</evidence>
<dbReference type="Gene3D" id="3.10.450.10">
    <property type="match status" value="1"/>
</dbReference>
<name>A0A8D2ABY8_SCIVU</name>